<keyword evidence="3" id="KW-1185">Reference proteome</keyword>
<reference evidence="2 3" key="1">
    <citation type="submission" date="2011-08" db="EMBL/GenBank/DDBJ databases">
        <authorList>
            <person name="Liu Z.J."/>
            <person name="Shi F.L."/>
            <person name="Lu J.Q."/>
            <person name="Li M."/>
            <person name="Wang Z.L."/>
        </authorList>
    </citation>
    <scope>NUCLEOTIDE SEQUENCE [LARGE SCALE GENOMIC DNA]</scope>
    <source>
        <strain evidence="2 3">USNM 41457</strain>
    </source>
</reference>
<evidence type="ECO:0008006" key="4">
    <source>
        <dbReference type="Google" id="ProtNLM"/>
    </source>
</evidence>
<evidence type="ECO:0000313" key="2">
    <source>
        <dbReference type="EMBL" id="EJW02972.1"/>
    </source>
</evidence>
<accession>J9DNK5</accession>
<dbReference type="AlphaFoldDB" id="J9DNK5"/>
<feature type="transmembrane region" description="Helical" evidence="1">
    <location>
        <begin position="31"/>
        <end position="52"/>
    </location>
</feature>
<keyword evidence="1" id="KW-0812">Transmembrane</keyword>
<reference evidence="3" key="2">
    <citation type="submission" date="2015-07" db="EMBL/GenBank/DDBJ databases">
        <title>Contrasting host-pathogen interactions and genome evolution in two generalist and specialist microsporidian pathogens of mosquitoes.</title>
        <authorList>
            <consortium name="The Broad Institute Genomics Platform"/>
            <consortium name="The Broad Institute Genome Sequencing Center for Infectious Disease"/>
            <person name="Cuomo C.A."/>
            <person name="Sanscrainte N.D."/>
            <person name="Goldberg J.M."/>
            <person name="Heiman D."/>
            <person name="Young S."/>
            <person name="Zeng Q."/>
            <person name="Becnel J.J."/>
            <person name="Birren B.W."/>
        </authorList>
    </citation>
    <scope>NUCLEOTIDE SEQUENCE [LARGE SCALE GENOMIC DNA]</scope>
    <source>
        <strain evidence="3">USNM 41457</strain>
    </source>
</reference>
<name>J9DNK5_EDHAE</name>
<dbReference type="HOGENOM" id="CLU_1917039_0_0_1"/>
<keyword evidence="1" id="KW-0472">Membrane</keyword>
<organism evidence="2 3">
    <name type="scientific">Edhazardia aedis (strain USNM 41457)</name>
    <name type="common">Microsporidian parasite</name>
    <dbReference type="NCBI Taxonomy" id="1003232"/>
    <lineage>
        <taxon>Eukaryota</taxon>
        <taxon>Fungi</taxon>
        <taxon>Fungi incertae sedis</taxon>
        <taxon>Microsporidia</taxon>
        <taxon>Edhazardia</taxon>
    </lineage>
</organism>
<dbReference type="InParanoid" id="J9DNK5"/>
<sequence length="132" mass="15640">MQLSGAKNIEKKSLMVYEFISYSNIQSYRQVLCFAVIHLATLLSHIFIKIIYMGETIGNLESIIKIRIYIYYFKNDITHHIYLIMQVKLPDKTKSESKIFFHCFFFIEKVSRNLNIFCQGNFTMAKLHTTYC</sequence>
<comment type="caution">
    <text evidence="2">The sequence shown here is derived from an EMBL/GenBank/DDBJ whole genome shotgun (WGS) entry which is preliminary data.</text>
</comment>
<evidence type="ECO:0000313" key="3">
    <source>
        <dbReference type="Proteomes" id="UP000003163"/>
    </source>
</evidence>
<gene>
    <name evidence="2" type="ORF">EDEG_02616</name>
</gene>
<proteinExistence type="predicted"/>
<evidence type="ECO:0000256" key="1">
    <source>
        <dbReference type="SAM" id="Phobius"/>
    </source>
</evidence>
<dbReference type="VEuPathDB" id="MicrosporidiaDB:EDEG_02616"/>
<protein>
    <recommendedName>
        <fullName evidence="4">Transmembrane protein</fullName>
    </recommendedName>
</protein>
<dbReference type="Proteomes" id="UP000003163">
    <property type="component" value="Unassembled WGS sequence"/>
</dbReference>
<keyword evidence="1" id="KW-1133">Transmembrane helix</keyword>
<dbReference type="EMBL" id="AFBI03000049">
    <property type="protein sequence ID" value="EJW02972.1"/>
    <property type="molecule type" value="Genomic_DNA"/>
</dbReference>